<keyword evidence="2" id="KW-1185">Reference proteome</keyword>
<evidence type="ECO:0000313" key="1">
    <source>
        <dbReference type="EMBL" id="MPR34700.1"/>
    </source>
</evidence>
<proteinExistence type="predicted"/>
<dbReference type="RefSeq" id="WP_152761136.1">
    <property type="nucleotide sequence ID" value="NZ_WHLY01000002.1"/>
</dbReference>
<reference evidence="1 2" key="1">
    <citation type="submission" date="2019-10" db="EMBL/GenBank/DDBJ databases">
        <title>Draft Genome Sequence of Cytophagaceae sp. SJW1-29.</title>
        <authorList>
            <person name="Choi A."/>
        </authorList>
    </citation>
    <scope>NUCLEOTIDE SEQUENCE [LARGE SCALE GENOMIC DNA]</scope>
    <source>
        <strain evidence="1 2">SJW1-29</strain>
    </source>
</reference>
<evidence type="ECO:0000313" key="2">
    <source>
        <dbReference type="Proteomes" id="UP000479293"/>
    </source>
</evidence>
<accession>A0A7C9BFP7</accession>
<dbReference type="EMBL" id="WHLY01000002">
    <property type="protein sequence ID" value="MPR34700.1"/>
    <property type="molecule type" value="Genomic_DNA"/>
</dbReference>
<dbReference type="AlphaFoldDB" id="A0A7C9BFP7"/>
<name>A0A7C9BFP7_9BACT</name>
<protein>
    <submittedName>
        <fullName evidence="1">Uncharacterized protein</fullName>
    </submittedName>
</protein>
<organism evidence="1 2">
    <name type="scientific">Salmonirosea aquatica</name>
    <dbReference type="NCBI Taxonomy" id="2654236"/>
    <lineage>
        <taxon>Bacteria</taxon>
        <taxon>Pseudomonadati</taxon>
        <taxon>Bacteroidota</taxon>
        <taxon>Cytophagia</taxon>
        <taxon>Cytophagales</taxon>
        <taxon>Spirosomataceae</taxon>
        <taxon>Salmonirosea</taxon>
    </lineage>
</organism>
<sequence length="110" mass="12741">MKKSNIFAYAELEKLVGNLLHAKSNLKEHIVAQAAYFHIIDSRYFSDELAPIWDEIRTKLGYSSTQALKGQQFLKNNMLEAMKKVSEEECREIIKQINQVFEGVKNEFNS</sequence>
<comment type="caution">
    <text evidence="1">The sequence shown here is derived from an EMBL/GenBank/DDBJ whole genome shotgun (WGS) entry which is preliminary data.</text>
</comment>
<dbReference type="Proteomes" id="UP000479293">
    <property type="component" value="Unassembled WGS sequence"/>
</dbReference>
<gene>
    <name evidence="1" type="ORF">GBK04_15375</name>
</gene>